<feature type="compositionally biased region" description="Low complexity" evidence="1">
    <location>
        <begin position="26"/>
        <end position="36"/>
    </location>
</feature>
<sequence>MPRRRLAHQPVLPGETGSDRLAVHVSPPGASALPAPLDSTHRLAEHFLAARRPTLQGPLYWFLSPGAHSRAARRYTSDHTLDDILT</sequence>
<dbReference type="EMBL" id="CP039349">
    <property type="protein sequence ID" value="QCD94298.1"/>
    <property type="molecule type" value="Genomic_DNA"/>
</dbReference>
<organism evidence="2 3">
    <name type="scientific">Vigna unguiculata</name>
    <name type="common">Cowpea</name>
    <dbReference type="NCBI Taxonomy" id="3917"/>
    <lineage>
        <taxon>Eukaryota</taxon>
        <taxon>Viridiplantae</taxon>
        <taxon>Streptophyta</taxon>
        <taxon>Embryophyta</taxon>
        <taxon>Tracheophyta</taxon>
        <taxon>Spermatophyta</taxon>
        <taxon>Magnoliopsida</taxon>
        <taxon>eudicotyledons</taxon>
        <taxon>Gunneridae</taxon>
        <taxon>Pentapetalae</taxon>
        <taxon>rosids</taxon>
        <taxon>fabids</taxon>
        <taxon>Fabales</taxon>
        <taxon>Fabaceae</taxon>
        <taxon>Papilionoideae</taxon>
        <taxon>50 kb inversion clade</taxon>
        <taxon>NPAAA clade</taxon>
        <taxon>indigoferoid/millettioid clade</taxon>
        <taxon>Phaseoleae</taxon>
        <taxon>Vigna</taxon>
    </lineage>
</organism>
<reference evidence="2 3" key="1">
    <citation type="submission" date="2019-04" db="EMBL/GenBank/DDBJ databases">
        <title>An improved genome assembly and genetic linkage map for asparagus bean, Vigna unguiculata ssp. sesquipedialis.</title>
        <authorList>
            <person name="Xia Q."/>
            <person name="Zhang R."/>
            <person name="Dong Y."/>
        </authorList>
    </citation>
    <scope>NUCLEOTIDE SEQUENCE [LARGE SCALE GENOMIC DNA]</scope>
    <source>
        <tissue evidence="2">Leaf</tissue>
    </source>
</reference>
<proteinExistence type="predicted"/>
<keyword evidence="3" id="KW-1185">Reference proteome</keyword>
<dbReference type="AlphaFoldDB" id="A0A4D6M140"/>
<name>A0A4D6M140_VIGUN</name>
<accession>A0A4D6M140</accession>
<dbReference type="Proteomes" id="UP000501690">
    <property type="component" value="Linkage Group LG5"/>
</dbReference>
<feature type="region of interest" description="Disordered" evidence="1">
    <location>
        <begin position="1"/>
        <end position="36"/>
    </location>
</feature>
<evidence type="ECO:0000313" key="2">
    <source>
        <dbReference type="EMBL" id="QCD94298.1"/>
    </source>
</evidence>
<evidence type="ECO:0000256" key="1">
    <source>
        <dbReference type="SAM" id="MobiDB-lite"/>
    </source>
</evidence>
<protein>
    <submittedName>
        <fullName evidence="2">Uncharacterized protein</fullName>
    </submittedName>
</protein>
<gene>
    <name evidence="2" type="ORF">DEO72_LG5g2381</name>
</gene>
<evidence type="ECO:0000313" key="3">
    <source>
        <dbReference type="Proteomes" id="UP000501690"/>
    </source>
</evidence>